<feature type="repeat" description="TPR" evidence="1">
    <location>
        <begin position="271"/>
        <end position="304"/>
    </location>
</feature>
<feature type="compositionally biased region" description="Acidic residues" evidence="2">
    <location>
        <begin position="132"/>
        <end position="143"/>
    </location>
</feature>
<proteinExistence type="predicted"/>
<dbReference type="PROSITE" id="PS50005">
    <property type="entry name" value="TPR"/>
    <property type="match status" value="1"/>
</dbReference>
<protein>
    <submittedName>
        <fullName evidence="4">Uncharacterized protein LOC118422374</fullName>
    </submittedName>
</protein>
<dbReference type="GO" id="GO:0036297">
    <property type="term" value="P:interstrand cross-link repair"/>
    <property type="evidence" value="ECO:0007669"/>
    <property type="project" value="InterPro"/>
</dbReference>
<dbReference type="SMART" id="SM00028">
    <property type="entry name" value="TPR"/>
    <property type="match status" value="3"/>
</dbReference>
<dbReference type="Gene3D" id="1.25.40.10">
    <property type="entry name" value="Tetratricopeptide repeat domain"/>
    <property type="match status" value="2"/>
</dbReference>
<reference evidence="3" key="1">
    <citation type="journal article" date="2020" name="Nat. Ecol. Evol.">
        <title>Deeply conserved synteny resolves early events in vertebrate evolution.</title>
        <authorList>
            <person name="Simakov O."/>
            <person name="Marletaz F."/>
            <person name="Yue J.X."/>
            <person name="O'Connell B."/>
            <person name="Jenkins J."/>
            <person name="Brandt A."/>
            <person name="Calef R."/>
            <person name="Tung C.H."/>
            <person name="Huang T.K."/>
            <person name="Schmutz J."/>
            <person name="Satoh N."/>
            <person name="Yu J.K."/>
            <person name="Putnam N.H."/>
            <person name="Green R.E."/>
            <person name="Rokhsar D.S."/>
        </authorList>
    </citation>
    <scope>NUCLEOTIDE SEQUENCE [LARGE SCALE GENOMIC DNA]</scope>
    <source>
        <strain evidence="3">S238N-H82</strain>
    </source>
</reference>
<feature type="compositionally biased region" description="Polar residues" evidence="2">
    <location>
        <begin position="404"/>
        <end position="413"/>
    </location>
</feature>
<sequence length="413" mass="46363">MIFGMRVEVVKTKVKYEAAAQRYVDLLAAALDTPVMQPLTPGTPFPPLDLQTVYCEASLSLLKAQRYEDAIAVCDKLLTKIPPNNQWRTDTYSLNPSHDSSGLSHDAVHTSHDSLKLVEDPVTPPSNRCDSGDDLFDSDEDSEERTAGKKMSKKRAREPSEQEGMQSVEQNTETKSVRLKSVLPLMYKAEALYRLEEYQEAVICYDRLLKMLYDIIPVEPDTGDKTDKRTDSTQPTQKRRRTEEGFLPIVPESGSTSKGSEVTRTLLLLKSEAYQNKGLMLIGQEKLQAALQCLRLSVQSNPDSTVAMYNHTLLLWKMGRRREAAQNWLGYRGVDTRRDSLQLGQLLKQKEQEISTVCDNTEEGISDRHLLMLDKATLQQLMDSRTPQRGLGGSATLSRPGLFSASTSTKNWA</sequence>
<organism evidence="3 4">
    <name type="scientific">Branchiostoma floridae</name>
    <name type="common">Florida lancelet</name>
    <name type="synonym">Amphioxus</name>
    <dbReference type="NCBI Taxonomy" id="7739"/>
    <lineage>
        <taxon>Eukaryota</taxon>
        <taxon>Metazoa</taxon>
        <taxon>Chordata</taxon>
        <taxon>Cephalochordata</taxon>
        <taxon>Leptocardii</taxon>
        <taxon>Amphioxiformes</taxon>
        <taxon>Branchiostomatidae</taxon>
        <taxon>Branchiostoma</taxon>
    </lineage>
</organism>
<dbReference type="InterPro" id="IPR019734">
    <property type="entry name" value="TPR_rpt"/>
</dbReference>
<feature type="region of interest" description="Disordered" evidence="2">
    <location>
        <begin position="85"/>
        <end position="174"/>
    </location>
</feature>
<dbReference type="InterPro" id="IPR011990">
    <property type="entry name" value="TPR-like_helical_dom_sf"/>
</dbReference>
<evidence type="ECO:0000313" key="4">
    <source>
        <dbReference type="RefSeq" id="XP_035685787.1"/>
    </source>
</evidence>
<dbReference type="GeneID" id="118422374"/>
<dbReference type="SUPFAM" id="SSF48452">
    <property type="entry name" value="TPR-like"/>
    <property type="match status" value="1"/>
</dbReference>
<reference evidence="4" key="2">
    <citation type="submission" date="2025-08" db="UniProtKB">
        <authorList>
            <consortium name="RefSeq"/>
        </authorList>
    </citation>
    <scope>IDENTIFICATION</scope>
    <source>
        <strain evidence="4">S238N-H82</strain>
        <tissue evidence="4">Testes</tissue>
    </source>
</reference>
<keyword evidence="3" id="KW-1185">Reference proteome</keyword>
<dbReference type="RefSeq" id="XP_035685787.1">
    <property type="nucleotide sequence ID" value="XM_035829894.1"/>
</dbReference>
<dbReference type="Proteomes" id="UP000001554">
    <property type="component" value="Chromosome 9"/>
</dbReference>
<feature type="region of interest" description="Disordered" evidence="2">
    <location>
        <begin position="219"/>
        <end position="243"/>
    </location>
</feature>
<feature type="compositionally biased region" description="Basic and acidic residues" evidence="2">
    <location>
        <begin position="222"/>
        <end position="231"/>
    </location>
</feature>
<dbReference type="PANTHER" id="PTHR15254:SF2">
    <property type="entry name" value="FANCONI ANEMIA GROUP G PROTEIN"/>
    <property type="match status" value="1"/>
</dbReference>
<keyword evidence="1" id="KW-0802">TPR repeat</keyword>
<evidence type="ECO:0000313" key="3">
    <source>
        <dbReference type="Proteomes" id="UP000001554"/>
    </source>
</evidence>
<dbReference type="AlphaFoldDB" id="A0A9J7MY36"/>
<accession>A0A9J7MY36</accession>
<feature type="region of interest" description="Disordered" evidence="2">
    <location>
        <begin position="385"/>
        <end position="413"/>
    </location>
</feature>
<dbReference type="GO" id="GO:0043240">
    <property type="term" value="C:Fanconi anaemia nuclear complex"/>
    <property type="evidence" value="ECO:0007669"/>
    <property type="project" value="InterPro"/>
</dbReference>
<dbReference type="KEGG" id="bfo:118422374"/>
<dbReference type="OrthoDB" id="6355951at2759"/>
<dbReference type="InterPro" id="IPR039684">
    <property type="entry name" value="FANCG"/>
</dbReference>
<evidence type="ECO:0000256" key="2">
    <source>
        <dbReference type="SAM" id="MobiDB-lite"/>
    </source>
</evidence>
<evidence type="ECO:0000256" key="1">
    <source>
        <dbReference type="PROSITE-ProRule" id="PRU00339"/>
    </source>
</evidence>
<feature type="compositionally biased region" description="Basic and acidic residues" evidence="2">
    <location>
        <begin position="106"/>
        <end position="119"/>
    </location>
</feature>
<dbReference type="PANTHER" id="PTHR15254">
    <property type="entry name" value="FANCONI ANEMIA GROUP G PROTEIN FAMILY MEMBER"/>
    <property type="match status" value="1"/>
</dbReference>
<feature type="compositionally biased region" description="Polar residues" evidence="2">
    <location>
        <begin position="163"/>
        <end position="174"/>
    </location>
</feature>
<gene>
    <name evidence="4" type="primary">LOC118422374</name>
</gene>
<name>A0A9J7MY36_BRAFL</name>
<feature type="compositionally biased region" description="Polar residues" evidence="2">
    <location>
        <begin position="85"/>
        <end position="103"/>
    </location>
</feature>